<evidence type="ECO:0000256" key="4">
    <source>
        <dbReference type="ARBA" id="ARBA00022643"/>
    </source>
</evidence>
<dbReference type="InterPro" id="IPR001709">
    <property type="entry name" value="Flavoprot_Pyr_Nucl_cyt_Rdtase"/>
</dbReference>
<dbReference type="PROSITE" id="PS51384">
    <property type="entry name" value="FAD_FR"/>
    <property type="match status" value="1"/>
</dbReference>
<evidence type="ECO:0000256" key="2">
    <source>
        <dbReference type="ARBA" id="ARBA00001974"/>
    </source>
</evidence>
<dbReference type="AlphaFoldDB" id="A0A075H0J0"/>
<dbReference type="CDD" id="cd06199">
    <property type="entry name" value="SiR"/>
    <property type="match status" value="1"/>
</dbReference>
<feature type="domain" description="FAD-binding FR-type" evidence="9">
    <location>
        <begin position="24"/>
        <end position="290"/>
    </location>
</feature>
<organism evidence="10">
    <name type="scientific">uncultured marine group II/III euryarchaeote KM3_31_G09</name>
    <dbReference type="NCBI Taxonomy" id="1456432"/>
    <lineage>
        <taxon>Archaea</taxon>
        <taxon>Methanobacteriati</taxon>
        <taxon>Methanobacteriota</taxon>
        <taxon>environmental samples</taxon>
    </lineage>
</organism>
<dbReference type="Gene3D" id="3.40.50.80">
    <property type="entry name" value="Nucleotide-binding domain of ferredoxin-NADP reductase (FNR) module"/>
    <property type="match status" value="1"/>
</dbReference>
<dbReference type="InterPro" id="IPR017938">
    <property type="entry name" value="Riboflavin_synthase-like_b-brl"/>
</dbReference>
<dbReference type="FunFam" id="3.40.50.80:FF:000001">
    <property type="entry name" value="NADPH--cytochrome P450 reductase 1"/>
    <property type="match status" value="1"/>
</dbReference>
<accession>A0A075H0J0</accession>
<dbReference type="EC" id="1.8.1.2" evidence="10"/>
<evidence type="ECO:0000256" key="5">
    <source>
        <dbReference type="ARBA" id="ARBA00022827"/>
    </source>
</evidence>
<dbReference type="PANTHER" id="PTHR19384">
    <property type="entry name" value="NITRIC OXIDE SYNTHASE-RELATED"/>
    <property type="match status" value="1"/>
</dbReference>
<dbReference type="GO" id="GO:0010181">
    <property type="term" value="F:FMN binding"/>
    <property type="evidence" value="ECO:0007669"/>
    <property type="project" value="TreeGrafter"/>
</dbReference>
<sequence length="444" mass="49986">MTDSHPAVGGVTSGDGAMSEYSSKNPYLGEMVEKRIITHPDSTKETRHIVFDLGDSGLEYKVGDALGVIPENPAELVSDLLGLLNFTGEEVVETHLGETNVGEALANHYEIHRLCKKFIQGLEMKFSSTSPKISVRLVGRSRASSNGDSNSVEWDWSGEEQDYPEGFTPVGAMSDPSLMLWESLVNDADAMEDYLWSRDYIDLLADMPNLSFTAQEFVSNLDRLKPRLYSIASSPDAHPGKVELTVAIVRYNHHGRERGGLCTVYMADSAPLNQKTIPMFMSPTRSFVLPRNGDTDIIMVGPGTGIAPFRAFLEQRKFDKAQGRNWLFFGDRTSTHEYLYGGELNDWLDSGHLTRLDLAWSRMAEIPKTYVQNLMAENGEEIWSWIDSGAYFYVCGDKNRMAKDVHKTLINICEEHGKMSAEDAKEFVEQRMMKQEKRYLRDVY</sequence>
<dbReference type="Gene3D" id="2.40.30.10">
    <property type="entry name" value="Translation factors"/>
    <property type="match status" value="2"/>
</dbReference>
<dbReference type="Pfam" id="PF00667">
    <property type="entry name" value="FAD_binding_1"/>
    <property type="match status" value="2"/>
</dbReference>
<dbReference type="Pfam" id="PF00175">
    <property type="entry name" value="NAD_binding_1"/>
    <property type="match status" value="1"/>
</dbReference>
<dbReference type="GO" id="GO:0050660">
    <property type="term" value="F:flavin adenine dinucleotide binding"/>
    <property type="evidence" value="ECO:0007669"/>
    <property type="project" value="TreeGrafter"/>
</dbReference>
<dbReference type="InterPro" id="IPR003097">
    <property type="entry name" value="CysJ-like_FAD-binding"/>
</dbReference>
<keyword evidence="3" id="KW-0285">Flavoprotein</keyword>
<keyword evidence="5" id="KW-0274">FAD</keyword>
<protein>
    <submittedName>
        <fullName evidence="10">Sulfite reductase subunit (CysJ)</fullName>
        <ecNumber evidence="10">1.8.1.2</ecNumber>
    </submittedName>
</protein>
<dbReference type="Gene3D" id="1.20.990.10">
    <property type="entry name" value="NADPH-cytochrome p450 Reductase, Chain A, domain 3"/>
    <property type="match status" value="1"/>
</dbReference>
<feature type="region of interest" description="Disordered" evidence="8">
    <location>
        <begin position="1"/>
        <end position="22"/>
    </location>
</feature>
<evidence type="ECO:0000256" key="6">
    <source>
        <dbReference type="ARBA" id="ARBA00022857"/>
    </source>
</evidence>
<proteinExistence type="predicted"/>
<gene>
    <name evidence="10" type="primary">cysJ</name>
</gene>
<dbReference type="EMBL" id="KF900838">
    <property type="protein sequence ID" value="AIF08665.1"/>
    <property type="molecule type" value="Genomic_DNA"/>
</dbReference>
<dbReference type="PANTHER" id="PTHR19384:SF128">
    <property type="entry name" value="NADPH OXIDOREDUCTASE A"/>
    <property type="match status" value="1"/>
</dbReference>
<keyword evidence="7 10" id="KW-0560">Oxidoreductase</keyword>
<keyword evidence="6" id="KW-0521">NADP</keyword>
<dbReference type="InterPro" id="IPR017927">
    <property type="entry name" value="FAD-bd_FR_type"/>
</dbReference>
<dbReference type="SUPFAM" id="SSF52343">
    <property type="entry name" value="Ferredoxin reductase-like, C-terminal NADP-linked domain"/>
    <property type="match status" value="1"/>
</dbReference>
<evidence type="ECO:0000313" key="10">
    <source>
        <dbReference type="EMBL" id="AIF08665.1"/>
    </source>
</evidence>
<dbReference type="GO" id="GO:0005829">
    <property type="term" value="C:cytosol"/>
    <property type="evidence" value="ECO:0007669"/>
    <property type="project" value="TreeGrafter"/>
</dbReference>
<dbReference type="GO" id="GO:0004783">
    <property type="term" value="F:sulfite reductase (NADPH) activity"/>
    <property type="evidence" value="ECO:0007669"/>
    <property type="project" value="UniProtKB-EC"/>
</dbReference>
<comment type="cofactor">
    <cofactor evidence="2">
        <name>FAD</name>
        <dbReference type="ChEBI" id="CHEBI:57692"/>
    </cofactor>
</comment>
<reference evidence="10" key="1">
    <citation type="journal article" date="2014" name="Genome Biol. Evol.">
        <title>Pangenome evidence for extensive interdomain horizontal transfer affecting lineage core and shell genes in uncultured planktonic thaumarchaeota and euryarchaeota.</title>
        <authorList>
            <person name="Deschamps P."/>
            <person name="Zivanovic Y."/>
            <person name="Moreira D."/>
            <person name="Rodriguez-Valera F."/>
            <person name="Lopez-Garcia P."/>
        </authorList>
    </citation>
    <scope>NUCLEOTIDE SEQUENCE</scope>
</reference>
<evidence type="ECO:0000256" key="1">
    <source>
        <dbReference type="ARBA" id="ARBA00001917"/>
    </source>
</evidence>
<dbReference type="InterPro" id="IPR001433">
    <property type="entry name" value="OxRdtase_FAD/NAD-bd"/>
</dbReference>
<dbReference type="InterPro" id="IPR039261">
    <property type="entry name" value="FNR_nucleotide-bd"/>
</dbReference>
<evidence type="ECO:0000256" key="3">
    <source>
        <dbReference type="ARBA" id="ARBA00022630"/>
    </source>
</evidence>
<evidence type="ECO:0000259" key="9">
    <source>
        <dbReference type="PROSITE" id="PS51384"/>
    </source>
</evidence>
<keyword evidence="4" id="KW-0288">FMN</keyword>
<dbReference type="PRINTS" id="PR00371">
    <property type="entry name" value="FPNCR"/>
</dbReference>
<evidence type="ECO:0000256" key="7">
    <source>
        <dbReference type="ARBA" id="ARBA00023002"/>
    </source>
</evidence>
<name>A0A075H0J0_9EURY</name>
<dbReference type="SUPFAM" id="SSF63380">
    <property type="entry name" value="Riboflavin synthase domain-like"/>
    <property type="match status" value="1"/>
</dbReference>
<dbReference type="InterPro" id="IPR023173">
    <property type="entry name" value="NADPH_Cyt_P450_Rdtase_alpha"/>
</dbReference>
<evidence type="ECO:0000256" key="8">
    <source>
        <dbReference type="SAM" id="MobiDB-lite"/>
    </source>
</evidence>
<comment type="cofactor">
    <cofactor evidence="1">
        <name>FMN</name>
        <dbReference type="ChEBI" id="CHEBI:58210"/>
    </cofactor>
</comment>